<keyword evidence="4" id="KW-1133">Transmembrane helix</keyword>
<dbReference type="RefSeq" id="WP_311816746.1">
    <property type="nucleotide sequence ID" value="NZ_JARPXG010000012.1"/>
</dbReference>
<evidence type="ECO:0000256" key="3">
    <source>
        <dbReference type="ARBA" id="ARBA00022679"/>
    </source>
</evidence>
<keyword evidence="4" id="KW-0472">Membrane</keyword>
<comment type="caution">
    <text evidence="5">The sequence shown here is derived from an EMBL/GenBank/DDBJ whole genome shotgun (WGS) entry which is preliminary data.</text>
</comment>
<evidence type="ECO:0000256" key="4">
    <source>
        <dbReference type="SAM" id="Phobius"/>
    </source>
</evidence>
<dbReference type="Pfam" id="PF13641">
    <property type="entry name" value="Glyco_tranf_2_3"/>
    <property type="match status" value="1"/>
</dbReference>
<feature type="transmembrane region" description="Helical" evidence="4">
    <location>
        <begin position="309"/>
        <end position="337"/>
    </location>
</feature>
<keyword evidence="2" id="KW-0328">Glycosyltransferase</keyword>
<gene>
    <name evidence="5" type="ORF">P7D69_11245</name>
</gene>
<accession>A0AAW8TAS5</accession>
<keyword evidence="3" id="KW-0808">Transferase</keyword>
<evidence type="ECO:0000313" key="5">
    <source>
        <dbReference type="EMBL" id="MDT2544916.1"/>
    </source>
</evidence>
<evidence type="ECO:0000256" key="1">
    <source>
        <dbReference type="ARBA" id="ARBA00006739"/>
    </source>
</evidence>
<dbReference type="SUPFAM" id="SSF53448">
    <property type="entry name" value="Nucleotide-diphospho-sugar transferases"/>
    <property type="match status" value="1"/>
</dbReference>
<proteinExistence type="inferred from homology"/>
<comment type="similarity">
    <text evidence="1">Belongs to the glycosyltransferase 2 family.</text>
</comment>
<organism evidence="5 6">
    <name type="scientific">Enterococcus raffinosus</name>
    <dbReference type="NCBI Taxonomy" id="71452"/>
    <lineage>
        <taxon>Bacteria</taxon>
        <taxon>Bacillati</taxon>
        <taxon>Bacillota</taxon>
        <taxon>Bacilli</taxon>
        <taxon>Lactobacillales</taxon>
        <taxon>Enterococcaceae</taxon>
        <taxon>Enterococcus</taxon>
    </lineage>
</organism>
<dbReference type="GO" id="GO:0016757">
    <property type="term" value="F:glycosyltransferase activity"/>
    <property type="evidence" value="ECO:0007669"/>
    <property type="project" value="UniProtKB-KW"/>
</dbReference>
<feature type="transmembrane region" description="Helical" evidence="4">
    <location>
        <begin position="392"/>
        <end position="418"/>
    </location>
</feature>
<dbReference type="PANTHER" id="PTHR43630:SF1">
    <property type="entry name" value="POLY-BETA-1,6-N-ACETYL-D-GLUCOSAMINE SYNTHASE"/>
    <property type="match status" value="1"/>
</dbReference>
<evidence type="ECO:0000313" key="6">
    <source>
        <dbReference type="Proteomes" id="UP001254770"/>
    </source>
</evidence>
<dbReference type="Gene3D" id="3.90.550.10">
    <property type="entry name" value="Spore Coat Polysaccharide Biosynthesis Protein SpsA, Chain A"/>
    <property type="match status" value="1"/>
</dbReference>
<dbReference type="InterPro" id="IPR029044">
    <property type="entry name" value="Nucleotide-diphossugar_trans"/>
</dbReference>
<protein>
    <submittedName>
        <fullName evidence="5">Glycosyltransferase</fullName>
    </submittedName>
</protein>
<reference evidence="5" key="1">
    <citation type="submission" date="2023-03" db="EMBL/GenBank/DDBJ databases">
        <authorList>
            <person name="Shen W."/>
            <person name="Cai J."/>
        </authorList>
    </citation>
    <scope>NUCLEOTIDE SEQUENCE</scope>
    <source>
        <strain evidence="5">Y15</strain>
    </source>
</reference>
<dbReference type="AlphaFoldDB" id="A0AAW8TAS5"/>
<feature type="transmembrane region" description="Helical" evidence="4">
    <location>
        <begin position="6"/>
        <end position="33"/>
    </location>
</feature>
<sequence length="438" mass="50538">MMSTFLLIFGIVSIWFSLIITLVIVFGAVYFLLTNIKPPKNRLEPLSSYPLITIVVPAHNEEIVIQDTVKAILSMNYPREKMEILVFADNCDDETYERVHTIFQQPEYEGYYLTKVIDRRGTGGKAGVLNDSLKIAHGEYLCVYDADAMPEQNALYFLVERALENPERYAAVFGRNKTRNYKRNFLTRCINLEIVTSQRIIHTGMWQLFKIGQIPGTNFIIQTDLIRELGGWDNGALTEDTALSFKIMKGGKLIALASRAEAFQQEPETLSVYYRQRKRWAKGNYEVIVNNMKDIFGASNWRIRLQSIYYFNTFFWFTSAILLSNIMFVANLIAMFLHLWFPSIDVLFSFGGSNRQIGALLLVNWALMFSIYLLQVQLALSSQFGQATTANFFYAIASYFTYSLLFIGISFIALFSFIGDKLFRRDSSKWYKTQRFDD</sequence>
<dbReference type="EMBL" id="JARPXL010000010">
    <property type="protein sequence ID" value="MDT2544916.1"/>
    <property type="molecule type" value="Genomic_DNA"/>
</dbReference>
<dbReference type="PANTHER" id="PTHR43630">
    <property type="entry name" value="POLY-BETA-1,6-N-ACETYL-D-GLUCOSAMINE SYNTHASE"/>
    <property type="match status" value="1"/>
</dbReference>
<evidence type="ECO:0000256" key="2">
    <source>
        <dbReference type="ARBA" id="ARBA00022676"/>
    </source>
</evidence>
<feature type="transmembrane region" description="Helical" evidence="4">
    <location>
        <begin position="357"/>
        <end position="380"/>
    </location>
</feature>
<dbReference type="CDD" id="cd06423">
    <property type="entry name" value="CESA_like"/>
    <property type="match status" value="1"/>
</dbReference>
<dbReference type="Proteomes" id="UP001254770">
    <property type="component" value="Unassembled WGS sequence"/>
</dbReference>
<name>A0AAW8TAS5_9ENTE</name>
<keyword evidence="4" id="KW-0812">Transmembrane</keyword>